<evidence type="ECO:0000256" key="2">
    <source>
        <dbReference type="SAM" id="SignalP"/>
    </source>
</evidence>
<feature type="chain" id="PRO_5040135544" evidence="2">
    <location>
        <begin position="17"/>
        <end position="71"/>
    </location>
</feature>
<evidence type="ECO:0000259" key="3">
    <source>
        <dbReference type="Pfam" id="PF11698"/>
    </source>
</evidence>
<evidence type="ECO:0000313" key="5">
    <source>
        <dbReference type="Proteomes" id="UP000789342"/>
    </source>
</evidence>
<dbReference type="SUPFAM" id="SSF48371">
    <property type="entry name" value="ARM repeat"/>
    <property type="match status" value="1"/>
</dbReference>
<dbReference type="PANTHER" id="PTHR10698">
    <property type="entry name" value="V-TYPE PROTON ATPASE SUBUNIT H"/>
    <property type="match status" value="1"/>
</dbReference>
<comment type="caution">
    <text evidence="4">The sequence shown here is derived from an EMBL/GenBank/DDBJ whole genome shotgun (WGS) entry which is preliminary data.</text>
</comment>
<dbReference type="Gene3D" id="1.25.40.150">
    <property type="entry name" value="V-type ATPase, subunit H, C-terminal domain"/>
    <property type="match status" value="1"/>
</dbReference>
<proteinExistence type="predicted"/>
<dbReference type="GO" id="GO:0046961">
    <property type="term" value="F:proton-transporting ATPase activity, rotational mechanism"/>
    <property type="evidence" value="ECO:0007669"/>
    <property type="project" value="InterPro"/>
</dbReference>
<dbReference type="InterPro" id="IPR011987">
    <property type="entry name" value="ATPase_V1-cplx_hsu_C"/>
</dbReference>
<evidence type="ECO:0000313" key="4">
    <source>
        <dbReference type="EMBL" id="CAG8776842.1"/>
    </source>
</evidence>
<dbReference type="InterPro" id="IPR016024">
    <property type="entry name" value="ARM-type_fold"/>
</dbReference>
<feature type="non-terminal residue" evidence="4">
    <location>
        <position position="1"/>
    </location>
</feature>
<dbReference type="GO" id="GO:0000221">
    <property type="term" value="C:vacuolar proton-transporting V-type ATPase, V1 domain"/>
    <property type="evidence" value="ECO:0007669"/>
    <property type="project" value="InterPro"/>
</dbReference>
<feature type="signal peptide" evidence="2">
    <location>
        <begin position="1"/>
        <end position="16"/>
    </location>
</feature>
<keyword evidence="1" id="KW-0813">Transport</keyword>
<keyword evidence="5" id="KW-1185">Reference proteome</keyword>
<reference evidence="4" key="1">
    <citation type="submission" date="2021-06" db="EMBL/GenBank/DDBJ databases">
        <authorList>
            <person name="Kallberg Y."/>
            <person name="Tangrot J."/>
            <person name="Rosling A."/>
        </authorList>
    </citation>
    <scope>NUCLEOTIDE SEQUENCE</scope>
    <source>
        <strain evidence="4">CL551</strain>
    </source>
</reference>
<gene>
    <name evidence="4" type="ORF">AMORRO_LOCUS16987</name>
</gene>
<feature type="domain" description="ATPase V1 complex subunit H C-terminal" evidence="3">
    <location>
        <begin position="2"/>
        <end position="70"/>
    </location>
</feature>
<sequence>ILARLLVTSIDPLVLAVAAHDLGQYVKYYPNGKKFLQEIGAKQQIMELMTHEDPEVRYHALIAVQKYMAQA</sequence>
<organism evidence="4 5">
    <name type="scientific">Acaulospora morrowiae</name>
    <dbReference type="NCBI Taxonomy" id="94023"/>
    <lineage>
        <taxon>Eukaryota</taxon>
        <taxon>Fungi</taxon>
        <taxon>Fungi incertae sedis</taxon>
        <taxon>Mucoromycota</taxon>
        <taxon>Glomeromycotina</taxon>
        <taxon>Glomeromycetes</taxon>
        <taxon>Diversisporales</taxon>
        <taxon>Acaulosporaceae</taxon>
        <taxon>Acaulospora</taxon>
    </lineage>
</organism>
<dbReference type="OrthoDB" id="10263554at2759"/>
<dbReference type="InterPro" id="IPR004908">
    <property type="entry name" value="ATPase_V1-cplx_hsu"/>
</dbReference>
<accession>A0A9N9JDS1</accession>
<dbReference type="Pfam" id="PF11698">
    <property type="entry name" value="V-ATPase_H_C"/>
    <property type="match status" value="1"/>
</dbReference>
<keyword evidence="2" id="KW-0732">Signal</keyword>
<dbReference type="AlphaFoldDB" id="A0A9N9JDS1"/>
<dbReference type="Proteomes" id="UP000789342">
    <property type="component" value="Unassembled WGS sequence"/>
</dbReference>
<protein>
    <submittedName>
        <fullName evidence="4">3782_t:CDS:1</fullName>
    </submittedName>
</protein>
<evidence type="ECO:0000256" key="1">
    <source>
        <dbReference type="ARBA" id="ARBA00022448"/>
    </source>
</evidence>
<dbReference type="PANTHER" id="PTHR10698:SF0">
    <property type="entry name" value="V-TYPE PROTON ATPASE SUBUNIT H"/>
    <property type="match status" value="1"/>
</dbReference>
<dbReference type="EMBL" id="CAJVPV010049866">
    <property type="protein sequence ID" value="CAG8776842.1"/>
    <property type="molecule type" value="Genomic_DNA"/>
</dbReference>
<feature type="non-terminal residue" evidence="4">
    <location>
        <position position="71"/>
    </location>
</feature>
<name>A0A9N9JDS1_9GLOM</name>
<dbReference type="InterPro" id="IPR038497">
    <property type="entry name" value="ATPase_V1-cplx_hsu_C_sf"/>
</dbReference>